<sequence length="94" mass="11134">MCVIKNKANYSIKEVNMKGCVSLPGRRAYMYCIRAEARGHIPRFSRQIEALEEWEETFRVIGSKKKELRIKYIWSMFTTGNVKTMHIILRCFLD</sequence>
<dbReference type="Proteomes" id="UP001283361">
    <property type="component" value="Unassembled WGS sequence"/>
</dbReference>
<evidence type="ECO:0000313" key="2">
    <source>
        <dbReference type="Proteomes" id="UP001283361"/>
    </source>
</evidence>
<organism evidence="1 2">
    <name type="scientific">Elysia crispata</name>
    <name type="common">lettuce slug</name>
    <dbReference type="NCBI Taxonomy" id="231223"/>
    <lineage>
        <taxon>Eukaryota</taxon>
        <taxon>Metazoa</taxon>
        <taxon>Spiralia</taxon>
        <taxon>Lophotrochozoa</taxon>
        <taxon>Mollusca</taxon>
        <taxon>Gastropoda</taxon>
        <taxon>Heterobranchia</taxon>
        <taxon>Euthyneura</taxon>
        <taxon>Panpulmonata</taxon>
        <taxon>Sacoglossa</taxon>
        <taxon>Placobranchoidea</taxon>
        <taxon>Plakobranchidae</taxon>
        <taxon>Elysia</taxon>
    </lineage>
</organism>
<reference evidence="1" key="1">
    <citation type="journal article" date="2023" name="G3 (Bethesda)">
        <title>A reference genome for the long-term kleptoplast-retaining sea slug Elysia crispata morphotype clarki.</title>
        <authorList>
            <person name="Eastman K.E."/>
            <person name="Pendleton A.L."/>
            <person name="Shaikh M.A."/>
            <person name="Suttiyut T."/>
            <person name="Ogas R."/>
            <person name="Tomko P."/>
            <person name="Gavelis G."/>
            <person name="Widhalm J.R."/>
            <person name="Wisecaver J.H."/>
        </authorList>
    </citation>
    <scope>NUCLEOTIDE SEQUENCE</scope>
    <source>
        <strain evidence="1">ECLA1</strain>
    </source>
</reference>
<dbReference type="EMBL" id="JAWDGP010004186">
    <property type="protein sequence ID" value="KAK3766980.1"/>
    <property type="molecule type" value="Genomic_DNA"/>
</dbReference>
<accession>A0AAE1DEI8</accession>
<comment type="caution">
    <text evidence="1">The sequence shown here is derived from an EMBL/GenBank/DDBJ whole genome shotgun (WGS) entry which is preliminary data.</text>
</comment>
<gene>
    <name evidence="1" type="ORF">RRG08_015648</name>
</gene>
<keyword evidence="2" id="KW-1185">Reference proteome</keyword>
<name>A0AAE1DEI8_9GAST</name>
<proteinExistence type="predicted"/>
<evidence type="ECO:0000313" key="1">
    <source>
        <dbReference type="EMBL" id="KAK3766980.1"/>
    </source>
</evidence>
<protein>
    <submittedName>
        <fullName evidence="1">Uncharacterized protein</fullName>
    </submittedName>
</protein>
<dbReference type="AlphaFoldDB" id="A0AAE1DEI8"/>